<dbReference type="PANTHER" id="PTHR42715">
    <property type="entry name" value="BETA-GLUCOSIDASE"/>
    <property type="match status" value="1"/>
</dbReference>
<dbReference type="InterPro" id="IPR050288">
    <property type="entry name" value="Cellulose_deg_GH3"/>
</dbReference>
<evidence type="ECO:0000256" key="2">
    <source>
        <dbReference type="ARBA" id="ARBA00022801"/>
    </source>
</evidence>
<dbReference type="Proteomes" id="UP000451860">
    <property type="component" value="Unassembled WGS sequence"/>
</dbReference>
<evidence type="ECO:0000256" key="1">
    <source>
        <dbReference type="ARBA" id="ARBA00005336"/>
    </source>
</evidence>
<dbReference type="InterPro" id="IPR001764">
    <property type="entry name" value="Glyco_hydro_3_N"/>
</dbReference>
<dbReference type="Pfam" id="PF00933">
    <property type="entry name" value="Glyco_hydro_3"/>
    <property type="match status" value="1"/>
</dbReference>
<proteinExistence type="inferred from homology"/>
<dbReference type="Gene3D" id="3.20.20.300">
    <property type="entry name" value="Glycoside hydrolase, family 3, N-terminal domain"/>
    <property type="match status" value="1"/>
</dbReference>
<dbReference type="SMART" id="SM01217">
    <property type="entry name" value="Fn3_like"/>
    <property type="match status" value="1"/>
</dbReference>
<dbReference type="InterPro" id="IPR013783">
    <property type="entry name" value="Ig-like_fold"/>
</dbReference>
<dbReference type="InterPro" id="IPR002772">
    <property type="entry name" value="Glyco_hydro_3_C"/>
</dbReference>
<feature type="domain" description="Fibronectin type III-like" evidence="3">
    <location>
        <begin position="679"/>
        <end position="752"/>
    </location>
</feature>
<sequence>MTLDQKLQQLTGATPEILPDLPECYGARHVTGIAELGIPTLRITNGPVGVGQNDCVDPALATDPNASPYAAYTHPSSAKATALPSGPAVAASFDPEVARTFGGVIGTEMNNLALHVFEAPGVNMARLPVLGRNFEYFGEDPYLTGTMAVNEIQAVHDQGLIAMAKHHVGNEQETNRTTIQETIDERTLHETYLLPFEMAVKDGDVASIMCAYNYVNGVSSCENDYTLNEVLRDQWGFEGYVQSDFFATKSTVPTLLGGMDLMMPTPQQWAPEKLKAALDAGEIQVANIDTALERRYVQMFKYGIFDRPLVQTPIDYAAGGEKAREVGTEGAVLLQNNGALPLAADVQDVVVIGKQTQVYAQQAVAGGVVVGKPMGAGGGSSDVVPTYTVSPVEGLENVLTNLGNTTANVRLVLVDDANNTATIDGEQVTFDAALDAARDADAVVMMAGTISEEGADRATFTDKSGRTRTDIGDDLDWYVDKPNSIATVDGPNAAKNSHTVDMIKAVMAASPSMAEKTALVLKDNAGVAMDPALVGPSGPAILEAWFPGQEDGNIVADLLLGVENPSGKSPFTYPYAGQGFLDNVTTRQFPGDLVDGKQTVEYTEGRHIGYRWYDANVSGECAPAADGSNPCVAFPFGHGLSYTDFEISKPVVTPKKADGTHPIKVQFFVENTGDVAGSEVPQVYVSLPGSANEPPKRLVGFDKVELQPGEKQRVEITIDPAATSHPLSVWDADADRWTTPTGDVKVYVGDSAGDVALAGTVTVRTPAGQAH</sequence>
<dbReference type="InterPro" id="IPR036962">
    <property type="entry name" value="Glyco_hydro_3_N_sf"/>
</dbReference>
<dbReference type="InterPro" id="IPR036881">
    <property type="entry name" value="Glyco_hydro_3_C_sf"/>
</dbReference>
<comment type="caution">
    <text evidence="4">The sequence shown here is derived from an EMBL/GenBank/DDBJ whole genome shotgun (WGS) entry which is preliminary data.</text>
</comment>
<dbReference type="EMBL" id="WHJE01000002">
    <property type="protein sequence ID" value="KAE8766052.1"/>
    <property type="molecule type" value="Genomic_DNA"/>
</dbReference>
<dbReference type="InterPro" id="IPR026891">
    <property type="entry name" value="Fn3-like"/>
</dbReference>
<evidence type="ECO:0000259" key="3">
    <source>
        <dbReference type="SMART" id="SM01217"/>
    </source>
</evidence>
<dbReference type="PANTHER" id="PTHR42715:SF10">
    <property type="entry name" value="BETA-GLUCOSIDASE"/>
    <property type="match status" value="1"/>
</dbReference>
<evidence type="ECO:0000313" key="4">
    <source>
        <dbReference type="EMBL" id="KAE8766052.1"/>
    </source>
</evidence>
<reference evidence="4 5" key="1">
    <citation type="submission" date="2019-10" db="EMBL/GenBank/DDBJ databases">
        <title>Georgenia wutianyii sp. nov. and Georgenia yuyongxinii sp. nov. isolated from plateau pika (Ochotona curzoniae) in the Qinghai-Tibet plateau of China.</title>
        <authorList>
            <person name="Tian Z."/>
        </authorList>
    </citation>
    <scope>NUCLEOTIDE SEQUENCE [LARGE SCALE GENOMIC DNA]</scope>
    <source>
        <strain evidence="4 5">DSM 21501</strain>
    </source>
</reference>
<dbReference type="Gene3D" id="3.40.50.1700">
    <property type="entry name" value="Glycoside hydrolase family 3 C-terminal domain"/>
    <property type="match status" value="1"/>
</dbReference>
<organism evidence="4 5">
    <name type="scientific">Georgenia thermotolerans</name>
    <dbReference type="NCBI Taxonomy" id="527326"/>
    <lineage>
        <taxon>Bacteria</taxon>
        <taxon>Bacillati</taxon>
        <taxon>Actinomycetota</taxon>
        <taxon>Actinomycetes</taxon>
        <taxon>Micrococcales</taxon>
        <taxon>Bogoriellaceae</taxon>
        <taxon>Georgenia</taxon>
    </lineage>
</organism>
<dbReference type="Pfam" id="PF14310">
    <property type="entry name" value="Fn3-like"/>
    <property type="match status" value="1"/>
</dbReference>
<gene>
    <name evidence="4" type="ORF">GB883_00805</name>
</gene>
<keyword evidence="5" id="KW-1185">Reference proteome</keyword>
<dbReference type="Pfam" id="PF01915">
    <property type="entry name" value="Glyco_hydro_3_C"/>
    <property type="match status" value="1"/>
</dbReference>
<protein>
    <submittedName>
        <fullName evidence="4">Glycosyl hydrolase</fullName>
    </submittedName>
</protein>
<dbReference type="GO" id="GO:0009251">
    <property type="term" value="P:glucan catabolic process"/>
    <property type="evidence" value="ECO:0007669"/>
    <property type="project" value="TreeGrafter"/>
</dbReference>
<evidence type="ECO:0000313" key="5">
    <source>
        <dbReference type="Proteomes" id="UP000451860"/>
    </source>
</evidence>
<dbReference type="AlphaFoldDB" id="A0A7J5UUU7"/>
<dbReference type="SUPFAM" id="SSF52279">
    <property type="entry name" value="Beta-D-glucan exohydrolase, C-terminal domain"/>
    <property type="match status" value="1"/>
</dbReference>
<dbReference type="Gene3D" id="2.60.40.10">
    <property type="entry name" value="Immunoglobulins"/>
    <property type="match status" value="1"/>
</dbReference>
<accession>A0A7J5UUU7</accession>
<dbReference type="PRINTS" id="PR00133">
    <property type="entry name" value="GLHYDRLASE3"/>
</dbReference>
<name>A0A7J5UUU7_9MICO</name>
<keyword evidence="2 4" id="KW-0378">Hydrolase</keyword>
<dbReference type="InterPro" id="IPR017853">
    <property type="entry name" value="GH"/>
</dbReference>
<dbReference type="SUPFAM" id="SSF51445">
    <property type="entry name" value="(Trans)glycosidases"/>
    <property type="match status" value="1"/>
</dbReference>
<dbReference type="GO" id="GO:0008422">
    <property type="term" value="F:beta-glucosidase activity"/>
    <property type="evidence" value="ECO:0007669"/>
    <property type="project" value="TreeGrafter"/>
</dbReference>
<comment type="similarity">
    <text evidence="1">Belongs to the glycosyl hydrolase 3 family.</text>
</comment>
<dbReference type="OrthoDB" id="3187562at2"/>